<dbReference type="EMBL" id="UINC01100828">
    <property type="protein sequence ID" value="SVC61186.1"/>
    <property type="molecule type" value="Genomic_DNA"/>
</dbReference>
<accession>A0A382NJA6</accession>
<organism evidence="1">
    <name type="scientific">marine metagenome</name>
    <dbReference type="NCBI Taxonomy" id="408172"/>
    <lineage>
        <taxon>unclassified sequences</taxon>
        <taxon>metagenomes</taxon>
        <taxon>ecological metagenomes</taxon>
    </lineage>
</organism>
<dbReference type="AlphaFoldDB" id="A0A382NJA6"/>
<name>A0A382NJA6_9ZZZZ</name>
<proteinExistence type="predicted"/>
<protein>
    <submittedName>
        <fullName evidence="1">Uncharacterized protein</fullName>
    </submittedName>
</protein>
<sequence length="63" mass="7240">MNIKISTCSKYDATKGKDFNNNRVAKGWELKEIDWKEKSIIKLSTQYGVSGNEYDKGERDGNH</sequence>
<evidence type="ECO:0000313" key="1">
    <source>
        <dbReference type="EMBL" id="SVC61186.1"/>
    </source>
</evidence>
<gene>
    <name evidence="1" type="ORF">METZ01_LOCUS314040</name>
</gene>
<reference evidence="1" key="1">
    <citation type="submission" date="2018-05" db="EMBL/GenBank/DDBJ databases">
        <authorList>
            <person name="Lanie J.A."/>
            <person name="Ng W.-L."/>
            <person name="Kazmierczak K.M."/>
            <person name="Andrzejewski T.M."/>
            <person name="Davidsen T.M."/>
            <person name="Wayne K.J."/>
            <person name="Tettelin H."/>
            <person name="Glass J.I."/>
            <person name="Rusch D."/>
            <person name="Podicherti R."/>
            <person name="Tsui H.-C.T."/>
            <person name="Winkler M.E."/>
        </authorList>
    </citation>
    <scope>NUCLEOTIDE SEQUENCE</scope>
</reference>